<evidence type="ECO:0000313" key="1">
    <source>
        <dbReference type="EMBL" id="PUZ60375.1"/>
    </source>
</evidence>
<dbReference type="Proteomes" id="UP000244336">
    <property type="component" value="Chromosome 4"/>
</dbReference>
<accession>A0A2T7DXT4</accession>
<dbReference type="AlphaFoldDB" id="A0A2T7DXT4"/>
<proteinExistence type="predicted"/>
<evidence type="ECO:0000313" key="2">
    <source>
        <dbReference type="Proteomes" id="UP000244336"/>
    </source>
</evidence>
<sequence length="60" mass="6310">MFGPVPTRIQVKPGPCPLILFRSYPAFQSSRSRTAEAIGMASGRTGGGAIGVLCPLYRAT</sequence>
<protein>
    <submittedName>
        <fullName evidence="1">Uncharacterized protein</fullName>
    </submittedName>
</protein>
<name>A0A2T7DXT4_9POAL</name>
<organism evidence="1 2">
    <name type="scientific">Panicum hallii var. hallii</name>
    <dbReference type="NCBI Taxonomy" id="1504633"/>
    <lineage>
        <taxon>Eukaryota</taxon>
        <taxon>Viridiplantae</taxon>
        <taxon>Streptophyta</taxon>
        <taxon>Embryophyta</taxon>
        <taxon>Tracheophyta</taxon>
        <taxon>Spermatophyta</taxon>
        <taxon>Magnoliopsida</taxon>
        <taxon>Liliopsida</taxon>
        <taxon>Poales</taxon>
        <taxon>Poaceae</taxon>
        <taxon>PACMAD clade</taxon>
        <taxon>Panicoideae</taxon>
        <taxon>Panicodae</taxon>
        <taxon>Paniceae</taxon>
        <taxon>Panicinae</taxon>
        <taxon>Panicum</taxon>
        <taxon>Panicum sect. Panicum</taxon>
    </lineage>
</organism>
<dbReference type="Gramene" id="PUZ60375">
    <property type="protein sequence ID" value="PUZ60375"/>
    <property type="gene ID" value="GQ55_4G119900"/>
</dbReference>
<gene>
    <name evidence="1" type="ORF">GQ55_4G119900</name>
</gene>
<dbReference type="EMBL" id="CM009752">
    <property type="protein sequence ID" value="PUZ60375.1"/>
    <property type="molecule type" value="Genomic_DNA"/>
</dbReference>
<reference evidence="1 2" key="1">
    <citation type="submission" date="2018-04" db="EMBL/GenBank/DDBJ databases">
        <title>WGS assembly of Panicum hallii var. hallii HAL2.</title>
        <authorList>
            <person name="Lovell J."/>
            <person name="Jenkins J."/>
            <person name="Lowry D."/>
            <person name="Mamidi S."/>
            <person name="Sreedasyam A."/>
            <person name="Weng X."/>
            <person name="Barry K."/>
            <person name="Bonette J."/>
            <person name="Campitelli B."/>
            <person name="Daum C."/>
            <person name="Gordon S."/>
            <person name="Gould B."/>
            <person name="Lipzen A."/>
            <person name="MacQueen A."/>
            <person name="Palacio-Mejia J."/>
            <person name="Plott C."/>
            <person name="Shakirov E."/>
            <person name="Shu S."/>
            <person name="Yoshinaga Y."/>
            <person name="Zane M."/>
            <person name="Rokhsar D."/>
            <person name="Grimwood J."/>
            <person name="Schmutz J."/>
            <person name="Juenger T."/>
        </authorList>
    </citation>
    <scope>NUCLEOTIDE SEQUENCE [LARGE SCALE GENOMIC DNA]</scope>
    <source>
        <strain evidence="2">cv. HAL2</strain>
    </source>
</reference>
<keyword evidence="2" id="KW-1185">Reference proteome</keyword>